<keyword evidence="3" id="KW-1185">Reference proteome</keyword>
<organism evidence="2 3">
    <name type="scientific">Coniosporium apollinis</name>
    <dbReference type="NCBI Taxonomy" id="61459"/>
    <lineage>
        <taxon>Eukaryota</taxon>
        <taxon>Fungi</taxon>
        <taxon>Dikarya</taxon>
        <taxon>Ascomycota</taxon>
        <taxon>Pezizomycotina</taxon>
        <taxon>Dothideomycetes</taxon>
        <taxon>Dothideomycetes incertae sedis</taxon>
        <taxon>Coniosporium</taxon>
    </lineage>
</organism>
<reference evidence="2" key="1">
    <citation type="submission" date="2022-10" db="EMBL/GenBank/DDBJ databases">
        <title>Culturing micro-colonial fungi from biological soil crusts in the Mojave desert and describing Neophaeococcomyces mojavensis, and introducing the new genera and species Taxawa tesnikishii.</title>
        <authorList>
            <person name="Kurbessoian T."/>
            <person name="Stajich J.E."/>
        </authorList>
    </citation>
    <scope>NUCLEOTIDE SEQUENCE</scope>
    <source>
        <strain evidence="2">TK_1</strain>
    </source>
</reference>
<dbReference type="Gene3D" id="1.20.120.1020">
    <property type="entry name" value="Prion-inhibition and propagation, HeLo domain"/>
    <property type="match status" value="1"/>
</dbReference>
<gene>
    <name evidence="2" type="ORF">H2201_004849</name>
</gene>
<sequence length="289" mass="32302">MAEVAGLIIGSVALTGLFNNCVDTFQYIQLGRNFGNDYETSLLRLDVVKLRFTRWGALMTMQDGTESPRPRAAASPEQVELAARLLGQIMNTFERTKEASKTFQMIAKPEQLAIGSRLQSGNLAMLHESLQRKIQERCKARQMGTSLTAKAKWAIYKKAHFNRLIEELTDLVDSLLFVFPDSEGFQRQLCTAEVSDIGKDESLMALRDAASGSDETLEEVVQETLDTRGVQYWRNVKAAGRAEQFMGNDYSGVEEIVTKPKRQDWEGILGMDEARQFMGNVYGGGSFFG</sequence>
<feature type="domain" description="Prion-inhibition and propagation HeLo" evidence="1">
    <location>
        <begin position="6"/>
        <end position="204"/>
    </location>
</feature>
<dbReference type="EMBL" id="JAPDRL010000033">
    <property type="protein sequence ID" value="KAJ9664985.1"/>
    <property type="molecule type" value="Genomic_DNA"/>
</dbReference>
<comment type="caution">
    <text evidence="2">The sequence shown here is derived from an EMBL/GenBank/DDBJ whole genome shotgun (WGS) entry which is preliminary data.</text>
</comment>
<dbReference type="Proteomes" id="UP001172684">
    <property type="component" value="Unassembled WGS sequence"/>
</dbReference>
<name>A0ABQ9NRF4_9PEZI</name>
<dbReference type="PANTHER" id="PTHR37542:SF3">
    <property type="entry name" value="PRION-INHIBITION AND PROPAGATION HELO DOMAIN-CONTAINING PROTEIN"/>
    <property type="match status" value="1"/>
</dbReference>
<evidence type="ECO:0000259" key="1">
    <source>
        <dbReference type="Pfam" id="PF14479"/>
    </source>
</evidence>
<accession>A0ABQ9NRF4</accession>
<evidence type="ECO:0000313" key="2">
    <source>
        <dbReference type="EMBL" id="KAJ9664985.1"/>
    </source>
</evidence>
<evidence type="ECO:0000313" key="3">
    <source>
        <dbReference type="Proteomes" id="UP001172684"/>
    </source>
</evidence>
<dbReference type="InterPro" id="IPR038305">
    <property type="entry name" value="HeLo_sf"/>
</dbReference>
<dbReference type="Pfam" id="PF14479">
    <property type="entry name" value="HeLo"/>
    <property type="match status" value="1"/>
</dbReference>
<dbReference type="PANTHER" id="PTHR37542">
    <property type="entry name" value="HELO DOMAIN-CONTAINING PROTEIN-RELATED"/>
    <property type="match status" value="1"/>
</dbReference>
<protein>
    <recommendedName>
        <fullName evidence="1">Prion-inhibition and propagation HeLo domain-containing protein</fullName>
    </recommendedName>
</protein>
<proteinExistence type="predicted"/>
<dbReference type="InterPro" id="IPR029498">
    <property type="entry name" value="HeLo_dom"/>
</dbReference>